<keyword evidence="5" id="KW-1133">Transmembrane helix</keyword>
<dbReference type="Proteomes" id="UP000541610">
    <property type="component" value="Unassembled WGS sequence"/>
</dbReference>
<evidence type="ECO:0000259" key="6">
    <source>
        <dbReference type="Pfam" id="PF06747"/>
    </source>
</evidence>
<evidence type="ECO:0000256" key="3">
    <source>
        <dbReference type="ARBA" id="ARBA00023157"/>
    </source>
</evidence>
<evidence type="ECO:0000313" key="8">
    <source>
        <dbReference type="Proteomes" id="UP000541610"/>
    </source>
</evidence>
<keyword evidence="3" id="KW-1015">Disulfide bond</keyword>
<dbReference type="InterPro" id="IPR051383">
    <property type="entry name" value="COX19"/>
</dbReference>
<dbReference type="GO" id="GO:0033617">
    <property type="term" value="P:mitochondrial respiratory chain complex IV assembly"/>
    <property type="evidence" value="ECO:0007669"/>
    <property type="project" value="TreeGrafter"/>
</dbReference>
<dbReference type="AlphaFoldDB" id="A0A7J6N8P9"/>
<organism evidence="7 8">
    <name type="scientific">Perkinsus olseni</name>
    <name type="common">Perkinsus atlanticus</name>
    <dbReference type="NCBI Taxonomy" id="32597"/>
    <lineage>
        <taxon>Eukaryota</taxon>
        <taxon>Sar</taxon>
        <taxon>Alveolata</taxon>
        <taxon>Perkinsozoa</taxon>
        <taxon>Perkinsea</taxon>
        <taxon>Perkinsida</taxon>
        <taxon>Perkinsidae</taxon>
        <taxon>Perkinsus</taxon>
    </lineage>
</organism>
<comment type="caution">
    <text evidence="7">The sequence shown here is derived from an EMBL/GenBank/DDBJ whole genome shotgun (WGS) entry which is preliminary data.</text>
</comment>
<keyword evidence="2" id="KW-0963">Cytoplasm</keyword>
<feature type="domain" description="CHCH" evidence="6">
    <location>
        <begin position="526"/>
        <end position="559"/>
    </location>
</feature>
<dbReference type="EMBL" id="JABANP010000759">
    <property type="protein sequence ID" value="KAF4679271.1"/>
    <property type="molecule type" value="Genomic_DNA"/>
</dbReference>
<dbReference type="PANTHER" id="PTHR21107:SF2">
    <property type="entry name" value="CYTOCHROME C OXIDASE ASSEMBLY PROTEIN COX19"/>
    <property type="match status" value="1"/>
</dbReference>
<proteinExistence type="inferred from homology"/>
<feature type="non-terminal residue" evidence="7">
    <location>
        <position position="1"/>
    </location>
</feature>
<evidence type="ECO:0000256" key="1">
    <source>
        <dbReference type="ARBA" id="ARBA00004496"/>
    </source>
</evidence>
<dbReference type="Gene3D" id="3.30.300.90">
    <property type="entry name" value="BolA-like"/>
    <property type="match status" value="1"/>
</dbReference>
<dbReference type="PROSITE" id="PS51808">
    <property type="entry name" value="CHCH"/>
    <property type="match status" value="1"/>
</dbReference>
<comment type="subcellular location">
    <subcellularLocation>
        <location evidence="1">Cytoplasm</location>
    </subcellularLocation>
</comment>
<comment type="similarity">
    <text evidence="4">Belongs to the COX19 family.</text>
</comment>
<dbReference type="PANTHER" id="PTHR21107">
    <property type="entry name" value="CYTOCHROME C OXIDASE ASSEMBLY PROTEIN COX19"/>
    <property type="match status" value="1"/>
</dbReference>
<dbReference type="Pfam" id="PF06747">
    <property type="entry name" value="CHCH"/>
    <property type="match status" value="1"/>
</dbReference>
<evidence type="ECO:0000313" key="7">
    <source>
        <dbReference type="EMBL" id="KAF4679271.1"/>
    </source>
</evidence>
<reference evidence="7 8" key="1">
    <citation type="submission" date="2020-04" db="EMBL/GenBank/DDBJ databases">
        <title>Perkinsus olseni comparative genomics.</title>
        <authorList>
            <person name="Bogema D.R."/>
        </authorList>
    </citation>
    <scope>NUCLEOTIDE SEQUENCE [LARGE SCALE GENOMIC DNA]</scope>
    <source>
        <strain evidence="7">00978-12</strain>
    </source>
</reference>
<dbReference type="GO" id="GO:0005758">
    <property type="term" value="C:mitochondrial intermembrane space"/>
    <property type="evidence" value="ECO:0007669"/>
    <property type="project" value="TreeGrafter"/>
</dbReference>
<gene>
    <name evidence="7" type="primary">BOLA3</name>
    <name evidence="7" type="ORF">FOZ60_015260</name>
</gene>
<evidence type="ECO:0000256" key="2">
    <source>
        <dbReference type="ARBA" id="ARBA00022490"/>
    </source>
</evidence>
<evidence type="ECO:0000256" key="4">
    <source>
        <dbReference type="ARBA" id="ARBA00038223"/>
    </source>
</evidence>
<accession>A0A7J6N8P9</accession>
<keyword evidence="5" id="KW-0472">Membrane</keyword>
<dbReference type="OrthoDB" id="268594at2759"/>
<name>A0A7J6N8P9_PEROL</name>
<keyword evidence="5" id="KW-0812">Transmembrane</keyword>
<evidence type="ECO:0000256" key="5">
    <source>
        <dbReference type="SAM" id="Phobius"/>
    </source>
</evidence>
<feature type="transmembrane region" description="Helical" evidence="5">
    <location>
        <begin position="731"/>
        <end position="756"/>
    </location>
</feature>
<protein>
    <submittedName>
        <fullName evidence="7">BolA-like protein 3</fullName>
    </submittedName>
</protein>
<sequence length="790" mass="87821">CKEAAEMLQDIEKEKAVAAAAAAATAEEGSSEDGDDQNEGDWVATARPRILYFIVMAAAAPTCLASGCCCEDIPLVRSILGLHQQLMSELILSDEGRSLLQKARDKLASLPWAPPTTTAAAPRLAVGSVQERLEEVQFGEFADTAADRDVTANGIEPMPFPIGDDAIHQRLTILEEAVADAMLGSQDYQMAPTPAAAGGGGNIADEASSREKEILSSMREELSEFRMRSELCMEDLANAIEENKRDIAQLHAGLEDCRHLVGHSPGRIRREGGAWNPVSHPSDAPCQIKDRAKLKLVIDWLKALEIYQMREGVAKQMSDLEGIVCNLARGVARLAQVVGVFPRLQDSQHDDEVDVDVELLQWQDCANNMAVRVGRTWQVRSHGRARSLLEALALKADSTLLRSLPISQEQIEAQLERFGELENWTNDAGTREHGSTKRRGGAMGFGRFMVSLWMVREKRASTASCGGDVHQPTFRPVGCPDTFRQNSTASVSPLRRRLQRLQQKPLMPKRRPPDKGSFPLDHFNQCKQIHDKYLKCLRKHKNDNRSCRFLAKEYLQCRMDHGLMAPEPMERLGFTPEDDRAHKPRDVRADTVREDKGWLAGRELLEARGWVRPRMFGGGVWGGNKLDNRNKSLVAFSISDGPLVASWNFHVHIHHRVPSFVSSMMIRRFFCSPAATNAYEKSLESLLRATLGATSTKVEDVSGGCGSSYRVEVQSPKFVGFLVHREEIMLIALWTLDAVAVVLAYGLLIPHIPFIVGLPRIKQHQMVNEALKDEIKKWHAITIITKPTPQ</sequence>
<dbReference type="SUPFAM" id="SSF82657">
    <property type="entry name" value="BolA-like"/>
    <property type="match status" value="2"/>
</dbReference>
<dbReference type="InterPro" id="IPR010625">
    <property type="entry name" value="CHCH"/>
</dbReference>
<dbReference type="InterPro" id="IPR036065">
    <property type="entry name" value="BolA-like_sf"/>
</dbReference>